<organism evidence="3 4">
    <name type="scientific">Auricularia subglabra (strain TFB-10046 / SS5)</name>
    <name type="common">White-rot fungus</name>
    <name type="synonym">Auricularia delicata (strain TFB10046)</name>
    <dbReference type="NCBI Taxonomy" id="717982"/>
    <lineage>
        <taxon>Eukaryota</taxon>
        <taxon>Fungi</taxon>
        <taxon>Dikarya</taxon>
        <taxon>Basidiomycota</taxon>
        <taxon>Agaricomycotina</taxon>
        <taxon>Agaricomycetes</taxon>
        <taxon>Auriculariales</taxon>
        <taxon>Auriculariaceae</taxon>
        <taxon>Auricularia</taxon>
    </lineage>
</organism>
<protein>
    <recommendedName>
        <fullName evidence="2">DUF6535 domain-containing protein</fullName>
    </recommendedName>
</protein>
<evidence type="ECO:0000313" key="4">
    <source>
        <dbReference type="Proteomes" id="UP000006514"/>
    </source>
</evidence>
<dbReference type="OMA" id="DHAYWAR"/>
<feature type="transmembrane region" description="Helical" evidence="1">
    <location>
        <begin position="81"/>
        <end position="103"/>
    </location>
</feature>
<gene>
    <name evidence="3" type="ORF">AURDEDRAFT_109327</name>
</gene>
<dbReference type="InterPro" id="IPR045338">
    <property type="entry name" value="DUF6535"/>
</dbReference>
<proteinExistence type="predicted"/>
<evidence type="ECO:0000256" key="1">
    <source>
        <dbReference type="SAM" id="Phobius"/>
    </source>
</evidence>
<dbReference type="AlphaFoldDB" id="J0D661"/>
<keyword evidence="1" id="KW-1133">Transmembrane helix</keyword>
<sequence>MLDSWNKTLDVLLIFAGLFSAVSTAFLVEAYKTLQPDYSQYVATFLYSAAVAYNRSGSALPPLDAIASPRGSFQSTTVERWINGLWFISLAVSLLVALLSILVKQWLDEYRTRVSRSAPDHAYWARRHTLYHDGLHAWGVPVI</sequence>
<dbReference type="InParanoid" id="J0D661"/>
<dbReference type="KEGG" id="adl:AURDEDRAFT_109327"/>
<dbReference type="EMBL" id="JH687960">
    <property type="protein sequence ID" value="EJD34342.1"/>
    <property type="molecule type" value="Genomic_DNA"/>
</dbReference>
<keyword evidence="4" id="KW-1185">Reference proteome</keyword>
<evidence type="ECO:0000259" key="2">
    <source>
        <dbReference type="Pfam" id="PF20153"/>
    </source>
</evidence>
<feature type="non-terminal residue" evidence="3">
    <location>
        <position position="143"/>
    </location>
</feature>
<reference evidence="4" key="1">
    <citation type="journal article" date="2012" name="Science">
        <title>The Paleozoic origin of enzymatic lignin decomposition reconstructed from 31 fungal genomes.</title>
        <authorList>
            <person name="Floudas D."/>
            <person name="Binder M."/>
            <person name="Riley R."/>
            <person name="Barry K."/>
            <person name="Blanchette R.A."/>
            <person name="Henrissat B."/>
            <person name="Martinez A.T."/>
            <person name="Otillar R."/>
            <person name="Spatafora J.W."/>
            <person name="Yadav J.S."/>
            <person name="Aerts A."/>
            <person name="Benoit I."/>
            <person name="Boyd A."/>
            <person name="Carlson A."/>
            <person name="Copeland A."/>
            <person name="Coutinho P.M."/>
            <person name="de Vries R.P."/>
            <person name="Ferreira P."/>
            <person name="Findley K."/>
            <person name="Foster B."/>
            <person name="Gaskell J."/>
            <person name="Glotzer D."/>
            <person name="Gorecki P."/>
            <person name="Heitman J."/>
            <person name="Hesse C."/>
            <person name="Hori C."/>
            <person name="Igarashi K."/>
            <person name="Jurgens J.A."/>
            <person name="Kallen N."/>
            <person name="Kersten P."/>
            <person name="Kohler A."/>
            <person name="Kuees U."/>
            <person name="Kumar T.K.A."/>
            <person name="Kuo A."/>
            <person name="LaButti K."/>
            <person name="Larrondo L.F."/>
            <person name="Lindquist E."/>
            <person name="Ling A."/>
            <person name="Lombard V."/>
            <person name="Lucas S."/>
            <person name="Lundell T."/>
            <person name="Martin R."/>
            <person name="McLaughlin D.J."/>
            <person name="Morgenstern I."/>
            <person name="Morin E."/>
            <person name="Murat C."/>
            <person name="Nagy L.G."/>
            <person name="Nolan M."/>
            <person name="Ohm R.A."/>
            <person name="Patyshakuliyeva A."/>
            <person name="Rokas A."/>
            <person name="Ruiz-Duenas F.J."/>
            <person name="Sabat G."/>
            <person name="Salamov A."/>
            <person name="Samejima M."/>
            <person name="Schmutz J."/>
            <person name="Slot J.C."/>
            <person name="St John F."/>
            <person name="Stenlid J."/>
            <person name="Sun H."/>
            <person name="Sun S."/>
            <person name="Syed K."/>
            <person name="Tsang A."/>
            <person name="Wiebenga A."/>
            <person name="Young D."/>
            <person name="Pisabarro A."/>
            <person name="Eastwood D.C."/>
            <person name="Martin F."/>
            <person name="Cullen D."/>
            <person name="Grigoriev I.V."/>
            <person name="Hibbett D.S."/>
        </authorList>
    </citation>
    <scope>NUCLEOTIDE SEQUENCE [LARGE SCALE GENOMIC DNA]</scope>
    <source>
        <strain evidence="4">TFB10046</strain>
    </source>
</reference>
<dbReference type="Pfam" id="PF20153">
    <property type="entry name" value="DUF6535"/>
    <property type="match status" value="1"/>
</dbReference>
<name>J0D661_AURST</name>
<dbReference type="OrthoDB" id="3235960at2759"/>
<evidence type="ECO:0000313" key="3">
    <source>
        <dbReference type="EMBL" id="EJD34342.1"/>
    </source>
</evidence>
<keyword evidence="1" id="KW-0812">Transmembrane</keyword>
<keyword evidence="1" id="KW-0472">Membrane</keyword>
<dbReference type="Proteomes" id="UP000006514">
    <property type="component" value="Unassembled WGS sequence"/>
</dbReference>
<feature type="domain" description="DUF6535" evidence="2">
    <location>
        <begin position="1"/>
        <end position="142"/>
    </location>
</feature>
<accession>J0D661</accession>